<protein>
    <recommendedName>
        <fullName evidence="4">EF-hand domain-containing protein</fullName>
    </recommendedName>
</protein>
<evidence type="ECO:0000259" key="4">
    <source>
        <dbReference type="PROSITE" id="PS50222"/>
    </source>
</evidence>
<dbReference type="SUPFAM" id="SSF47473">
    <property type="entry name" value="EF-hand"/>
    <property type="match status" value="1"/>
</dbReference>
<keyword evidence="3" id="KW-0106">Calcium</keyword>
<dbReference type="InterPro" id="IPR018247">
    <property type="entry name" value="EF_Hand_1_Ca_BS"/>
</dbReference>
<feature type="domain" description="EF-hand" evidence="4">
    <location>
        <begin position="126"/>
        <end position="161"/>
    </location>
</feature>
<dbReference type="AlphaFoldDB" id="A0A7S4MBE2"/>
<dbReference type="GO" id="GO:0005509">
    <property type="term" value="F:calcium ion binding"/>
    <property type="evidence" value="ECO:0007669"/>
    <property type="project" value="InterPro"/>
</dbReference>
<dbReference type="InterPro" id="IPR003299">
    <property type="entry name" value="Calflagin-bd"/>
</dbReference>
<dbReference type="InterPro" id="IPR011992">
    <property type="entry name" value="EF-hand-dom_pair"/>
</dbReference>
<proteinExistence type="predicted"/>
<dbReference type="InterPro" id="IPR002048">
    <property type="entry name" value="EF_hand_dom"/>
</dbReference>
<name>A0A7S4MBE2_9EUKA</name>
<evidence type="ECO:0000313" key="5">
    <source>
        <dbReference type="EMBL" id="CAE2212235.1"/>
    </source>
</evidence>
<dbReference type="EMBL" id="HBKP01007903">
    <property type="protein sequence ID" value="CAE2212235.1"/>
    <property type="molecule type" value="Transcribed_RNA"/>
</dbReference>
<dbReference type="SMART" id="SM00054">
    <property type="entry name" value="EFh"/>
    <property type="match status" value="3"/>
</dbReference>
<reference evidence="5" key="1">
    <citation type="submission" date="2021-01" db="EMBL/GenBank/DDBJ databases">
        <authorList>
            <person name="Corre E."/>
            <person name="Pelletier E."/>
            <person name="Niang G."/>
            <person name="Scheremetjew M."/>
            <person name="Finn R."/>
            <person name="Kale V."/>
            <person name="Holt S."/>
            <person name="Cochrane G."/>
            <person name="Meng A."/>
            <person name="Brown T."/>
            <person name="Cohen L."/>
        </authorList>
    </citation>
    <scope>NUCLEOTIDE SEQUENCE</scope>
    <source>
        <strain evidence="5">DIVA3 518/3/11/1/6</strain>
    </source>
</reference>
<dbReference type="Pfam" id="PF13499">
    <property type="entry name" value="EF-hand_7"/>
    <property type="match status" value="1"/>
</dbReference>
<gene>
    <name evidence="5" type="ORF">VSP0166_LOCUS5662</name>
</gene>
<accession>A0A7S4MBE2</accession>
<dbReference type="PRINTS" id="PR01362">
    <property type="entry name" value="CALFLAGIN"/>
</dbReference>
<dbReference type="PROSITE" id="PS00018">
    <property type="entry name" value="EF_HAND_1"/>
    <property type="match status" value="1"/>
</dbReference>
<dbReference type="Gene3D" id="1.10.238.10">
    <property type="entry name" value="EF-hand"/>
    <property type="match status" value="1"/>
</dbReference>
<dbReference type="CDD" id="cd00051">
    <property type="entry name" value="EFh"/>
    <property type="match status" value="1"/>
</dbReference>
<feature type="domain" description="EF-hand" evidence="4">
    <location>
        <begin position="90"/>
        <end position="125"/>
    </location>
</feature>
<evidence type="ECO:0000256" key="1">
    <source>
        <dbReference type="ARBA" id="ARBA00022723"/>
    </source>
</evidence>
<feature type="domain" description="EF-hand" evidence="4">
    <location>
        <begin position="20"/>
        <end position="55"/>
    </location>
</feature>
<keyword evidence="1" id="KW-0479">Metal-binding</keyword>
<organism evidence="5">
    <name type="scientific">Vannella robusta</name>
    <dbReference type="NCBI Taxonomy" id="1487602"/>
    <lineage>
        <taxon>Eukaryota</taxon>
        <taxon>Amoebozoa</taxon>
        <taxon>Discosea</taxon>
        <taxon>Flabellinia</taxon>
        <taxon>Vannellidae</taxon>
        <taxon>Vannella</taxon>
    </lineage>
</organism>
<evidence type="ECO:0000256" key="2">
    <source>
        <dbReference type="ARBA" id="ARBA00022737"/>
    </source>
</evidence>
<keyword evidence="2" id="KW-0677">Repeat</keyword>
<dbReference type="PROSITE" id="PS50222">
    <property type="entry name" value="EF_HAND_2"/>
    <property type="match status" value="3"/>
</dbReference>
<evidence type="ECO:0000256" key="3">
    <source>
        <dbReference type="ARBA" id="ARBA00022837"/>
    </source>
</evidence>
<sequence>MSVSTERFDNLEERIREIVNDKEALLKEWNALDYNGNGHVSLAEIDRWIQNSFPILNNKPAMMRAYKNTTHGGNDYVEKNEFISLLRNLFVYNRLWEVFQAIDTGNDRRIDLDEFKSGIGQLGLTYSEEEVLNEFKIIDANGGGQILFAEFCSWVAKKKFPID</sequence>